<dbReference type="Gene3D" id="3.90.1750.20">
    <property type="entry name" value="Putative Large Serine Recombinase, Chain B, Domain 2"/>
    <property type="match status" value="1"/>
</dbReference>
<dbReference type="EMBL" id="CP002045">
    <property type="protein sequence ID" value="ADH93267.1"/>
    <property type="molecule type" value="Genomic_DNA"/>
</dbReference>
<dbReference type="PANTHER" id="PTHR30461:SF23">
    <property type="entry name" value="DNA RECOMBINASE-RELATED"/>
    <property type="match status" value="1"/>
</dbReference>
<sequence>MARTVTAIPATRALHTGAPLGQTTLRRVAGYARVSTDHEDQVTSYQAQVDYYTRYIDEHPGWRLAGIYTDEGITGTSMKLRAGFQSMIADALDGKIDLIITKSVSRFARNTVDSLTTVRKLKDAGVEVYFEKENIWTFDAKGELLITIMSSLAQEEARSISENVTWGHRKRFADGKVSVPFGNLLGYDKGEDGNLVINPKQAVTVRLIYELFLEGNSMAGIKRHLEHHGHKTAKERTTWTITGIRNILTNEKYKGDALLQKSYTADFLTKKQVKNEGEVPQYYVTANHEPIVPTEVWDFVQAELADVREGRRSSSRTREFSGKIKCGQCGSWYGSKTWHSGSKYEKRVWRCNHKYSGNEKCATPHLTDQQIKDTFTQALQQLAARSKTSIDVDALVLERFETSDLEAKETALAGQVDAAATAIDDLIALNSREPLDQDEYQTRFNALADQHARLLADHKLIADQINDRQTRRRAYEHYQQQLAKLGDDHNVQYSPFRWHTLLDHAEVNEGGTIKFIFRDGRTVTLDAEFVLKYYSTTGPEGWSPMSSVSIISSCSKPR</sequence>
<dbReference type="KEGG" id="ahe:Arch_1578"/>
<dbReference type="Pfam" id="PF07508">
    <property type="entry name" value="Recombinase"/>
    <property type="match status" value="1"/>
</dbReference>
<evidence type="ECO:0000313" key="4">
    <source>
        <dbReference type="Proteomes" id="UP000000376"/>
    </source>
</evidence>
<reference evidence="3 4" key="1">
    <citation type="journal article" date="2010" name="Stand. Genomic Sci.">
        <title>Complete genome sequence of Arcanobacterium haemolyticum type strain (11018).</title>
        <authorList>
            <person name="Yasawong M."/>
            <person name="Teshima H."/>
            <person name="Lapidus A."/>
            <person name="Nolan M."/>
            <person name="Lucas S."/>
            <person name="Glavina Del Rio T."/>
            <person name="Tice H."/>
            <person name="Cheng J."/>
            <person name="Bruce D."/>
            <person name="Detter C."/>
            <person name="Tapia R."/>
            <person name="Han C."/>
            <person name="Goodwin L."/>
            <person name="Pitluck S."/>
            <person name="Liolios K."/>
            <person name="Ivanova N."/>
            <person name="Mavromatis K."/>
            <person name="Mikhailova N."/>
            <person name="Pati A."/>
            <person name="Chen A."/>
            <person name="Palaniappan K."/>
            <person name="Land M."/>
            <person name="Hauser L."/>
            <person name="Chang Y."/>
            <person name="Jeffries C."/>
            <person name="Rohde M."/>
            <person name="Sikorski J."/>
            <person name="Pukall R."/>
            <person name="Goker M."/>
            <person name="Woyke T."/>
            <person name="Bristow J."/>
            <person name="Eisen J."/>
            <person name="Markowitz V."/>
            <person name="Hugenholtz P."/>
            <person name="Kyrpides N."/>
            <person name="Klenk H."/>
        </authorList>
    </citation>
    <scope>NUCLEOTIDE SEQUENCE [LARGE SCALE GENOMIC DNA]</scope>
    <source>
        <strain evidence="4">ATCC 9345 / DSM 20595 / CCUG 17215 / LMG 16163 / NBRC 15585 / NCTC 8452 / 11018</strain>
    </source>
</reference>
<dbReference type="OrthoDB" id="3243391at2"/>
<dbReference type="PANTHER" id="PTHR30461">
    <property type="entry name" value="DNA-INVERTASE FROM LAMBDOID PROPHAGE"/>
    <property type="match status" value="1"/>
</dbReference>
<dbReference type="InterPro" id="IPR025827">
    <property type="entry name" value="Zn_ribbon_recom_dom"/>
</dbReference>
<dbReference type="Pfam" id="PF00239">
    <property type="entry name" value="Resolvase"/>
    <property type="match status" value="1"/>
</dbReference>
<evidence type="ECO:0000259" key="1">
    <source>
        <dbReference type="PROSITE" id="PS51736"/>
    </source>
</evidence>
<feature type="domain" description="Resolvase/invertase-type recombinase catalytic" evidence="1">
    <location>
        <begin position="27"/>
        <end position="175"/>
    </location>
</feature>
<dbReference type="Gene3D" id="3.40.50.1390">
    <property type="entry name" value="Resolvase, N-terminal catalytic domain"/>
    <property type="match status" value="1"/>
</dbReference>
<feature type="domain" description="Recombinase" evidence="2">
    <location>
        <begin position="180"/>
        <end position="310"/>
    </location>
</feature>
<proteinExistence type="predicted"/>
<dbReference type="PROSITE" id="PS51736">
    <property type="entry name" value="RECOMBINASES_3"/>
    <property type="match status" value="1"/>
</dbReference>
<dbReference type="InterPro" id="IPR050639">
    <property type="entry name" value="SSR_resolvase"/>
</dbReference>
<evidence type="ECO:0000259" key="2">
    <source>
        <dbReference type="PROSITE" id="PS51737"/>
    </source>
</evidence>
<dbReference type="GO" id="GO:0000150">
    <property type="term" value="F:DNA strand exchange activity"/>
    <property type="evidence" value="ECO:0007669"/>
    <property type="project" value="InterPro"/>
</dbReference>
<protein>
    <submittedName>
        <fullName evidence="3">Resolvase domain protein</fullName>
    </submittedName>
</protein>
<dbReference type="STRING" id="644284.Arch_1578"/>
<dbReference type="GO" id="GO:0003677">
    <property type="term" value="F:DNA binding"/>
    <property type="evidence" value="ECO:0007669"/>
    <property type="project" value="InterPro"/>
</dbReference>
<dbReference type="AlphaFoldDB" id="D7BKT7"/>
<dbReference type="Proteomes" id="UP000000376">
    <property type="component" value="Chromosome"/>
</dbReference>
<dbReference type="Pfam" id="PF13408">
    <property type="entry name" value="Zn_ribbon_recom"/>
    <property type="match status" value="1"/>
</dbReference>
<dbReference type="SUPFAM" id="SSF53041">
    <property type="entry name" value="Resolvase-like"/>
    <property type="match status" value="1"/>
</dbReference>
<dbReference type="InterPro" id="IPR006119">
    <property type="entry name" value="Resolv_N"/>
</dbReference>
<dbReference type="InterPro" id="IPR038109">
    <property type="entry name" value="DNA_bind_recomb_sf"/>
</dbReference>
<dbReference type="CDD" id="cd00338">
    <property type="entry name" value="Ser_Recombinase"/>
    <property type="match status" value="1"/>
</dbReference>
<dbReference type="RefSeq" id="WP_013170755.1">
    <property type="nucleotide sequence ID" value="NC_014218.1"/>
</dbReference>
<dbReference type="SMART" id="SM00857">
    <property type="entry name" value="Resolvase"/>
    <property type="match status" value="1"/>
</dbReference>
<dbReference type="HOGENOM" id="CLU_010686_0_5_11"/>
<organism evidence="3 4">
    <name type="scientific">Arcanobacterium haemolyticum (strain ATCC 9345 / DSM 20595 / CCM 5947 / CCUG 17215 / LMG 16163 / NBRC 15585 / NCTC 8452 / 11018)</name>
    <dbReference type="NCBI Taxonomy" id="644284"/>
    <lineage>
        <taxon>Bacteria</taxon>
        <taxon>Bacillati</taxon>
        <taxon>Actinomycetota</taxon>
        <taxon>Actinomycetes</taxon>
        <taxon>Actinomycetales</taxon>
        <taxon>Actinomycetaceae</taxon>
        <taxon>Arcanobacterium</taxon>
    </lineage>
</organism>
<accession>D7BKT7</accession>
<dbReference type="PROSITE" id="PS51737">
    <property type="entry name" value="RECOMBINASE_DNA_BIND"/>
    <property type="match status" value="1"/>
</dbReference>
<dbReference type="eggNOG" id="COG1961">
    <property type="taxonomic scope" value="Bacteria"/>
</dbReference>
<gene>
    <name evidence="3" type="ordered locus">Arch_1578</name>
</gene>
<dbReference type="InterPro" id="IPR011109">
    <property type="entry name" value="DNA_bind_recombinase_dom"/>
</dbReference>
<evidence type="ECO:0000313" key="3">
    <source>
        <dbReference type="EMBL" id="ADH93267.1"/>
    </source>
</evidence>
<name>D7BKT7_ARCHD</name>
<dbReference type="InterPro" id="IPR036162">
    <property type="entry name" value="Resolvase-like_N_sf"/>
</dbReference>
<keyword evidence="4" id="KW-1185">Reference proteome</keyword>